<keyword evidence="1" id="KW-0472">Membrane</keyword>
<reference evidence="2 3" key="1">
    <citation type="submission" date="2014-04" db="EMBL/GenBank/DDBJ databases">
        <title>Evolutionary Origins and Diversification of the Mycorrhizal Mutualists.</title>
        <authorList>
            <consortium name="DOE Joint Genome Institute"/>
            <consortium name="Mycorrhizal Genomics Consortium"/>
            <person name="Kohler A."/>
            <person name="Kuo A."/>
            <person name="Nagy L.G."/>
            <person name="Floudas D."/>
            <person name="Copeland A."/>
            <person name="Barry K.W."/>
            <person name="Cichocki N."/>
            <person name="Veneault-Fourrey C."/>
            <person name="LaButti K."/>
            <person name="Lindquist E.A."/>
            <person name="Lipzen A."/>
            <person name="Lundell T."/>
            <person name="Morin E."/>
            <person name="Murat C."/>
            <person name="Riley R."/>
            <person name="Ohm R."/>
            <person name="Sun H."/>
            <person name="Tunlid A."/>
            <person name="Henrissat B."/>
            <person name="Grigoriev I.V."/>
            <person name="Hibbett D.S."/>
            <person name="Martin F."/>
        </authorList>
    </citation>
    <scope>NUCLEOTIDE SEQUENCE [LARGE SCALE GENOMIC DNA]</scope>
    <source>
        <strain evidence="2 3">FD-317 M1</strain>
    </source>
</reference>
<dbReference type="HOGENOM" id="CLU_2292012_0_0_1"/>
<keyword evidence="1" id="KW-1133">Transmembrane helix</keyword>
<evidence type="ECO:0000256" key="1">
    <source>
        <dbReference type="SAM" id="Phobius"/>
    </source>
</evidence>
<feature type="transmembrane region" description="Helical" evidence="1">
    <location>
        <begin position="12"/>
        <end position="35"/>
    </location>
</feature>
<sequence length="101" mass="11165">MDRGCPKDVPSALLFLFFGSLANVLNFYSSCVSYFPCLIGVHSRTPLPAFRISFFSNIYLASLNDFGCSGCSFSRTVMTELGEMSDSTEDGCARLDLRHKN</sequence>
<dbReference type="EMBL" id="KN834776">
    <property type="protein sequence ID" value="KIK60223.1"/>
    <property type="molecule type" value="Genomic_DNA"/>
</dbReference>
<protein>
    <submittedName>
        <fullName evidence="2">Uncharacterized protein</fullName>
    </submittedName>
</protein>
<dbReference type="Proteomes" id="UP000053593">
    <property type="component" value="Unassembled WGS sequence"/>
</dbReference>
<dbReference type="AlphaFoldDB" id="A0A0D0CVY9"/>
<proteinExistence type="predicted"/>
<keyword evidence="3" id="KW-1185">Reference proteome</keyword>
<keyword evidence="1" id="KW-0812">Transmembrane</keyword>
<evidence type="ECO:0000313" key="3">
    <source>
        <dbReference type="Proteomes" id="UP000053593"/>
    </source>
</evidence>
<accession>A0A0D0CVY9</accession>
<name>A0A0D0CVY9_9AGAR</name>
<evidence type="ECO:0000313" key="2">
    <source>
        <dbReference type="EMBL" id="KIK60223.1"/>
    </source>
</evidence>
<gene>
    <name evidence="2" type="ORF">GYMLUDRAFT_615305</name>
</gene>
<organism evidence="2 3">
    <name type="scientific">Collybiopsis luxurians FD-317 M1</name>
    <dbReference type="NCBI Taxonomy" id="944289"/>
    <lineage>
        <taxon>Eukaryota</taxon>
        <taxon>Fungi</taxon>
        <taxon>Dikarya</taxon>
        <taxon>Basidiomycota</taxon>
        <taxon>Agaricomycotina</taxon>
        <taxon>Agaricomycetes</taxon>
        <taxon>Agaricomycetidae</taxon>
        <taxon>Agaricales</taxon>
        <taxon>Marasmiineae</taxon>
        <taxon>Omphalotaceae</taxon>
        <taxon>Collybiopsis</taxon>
        <taxon>Collybiopsis luxurians</taxon>
    </lineage>
</organism>